<dbReference type="AlphaFoldDB" id="A0A418YBM9"/>
<dbReference type="Proteomes" id="UP000283255">
    <property type="component" value="Unassembled WGS sequence"/>
</dbReference>
<sequence length="157" mass="17548">MIIYFKCIFFMPIHKRLWFNAIKAGLCILGLSPAPLSAEPADIISKDIVFVSTAWMKGEGTFRIIRYSSEYDPCFVLQHYQFGLNQGLTGSSRVCSAVLSNNEVLNVSQDLAGGSWFDRFDWQIPFLTFQLDTAKGQYGCKLNLTQLSNATAKCAAQ</sequence>
<evidence type="ECO:0000313" key="2">
    <source>
        <dbReference type="EMBL" id="RJG41881.1"/>
    </source>
</evidence>
<protein>
    <submittedName>
        <fullName evidence="2">Uncharacterized protein</fullName>
    </submittedName>
</protein>
<evidence type="ECO:0000256" key="1">
    <source>
        <dbReference type="SAM" id="SignalP"/>
    </source>
</evidence>
<accession>A0A418YBM9</accession>
<gene>
    <name evidence="2" type="ORF">D1Z90_16075</name>
</gene>
<proteinExistence type="predicted"/>
<feature type="signal peptide" evidence="1">
    <location>
        <begin position="1"/>
        <end position="38"/>
    </location>
</feature>
<evidence type="ECO:0000313" key="3">
    <source>
        <dbReference type="Proteomes" id="UP000283255"/>
    </source>
</evidence>
<comment type="caution">
    <text evidence="2">The sequence shown here is derived from an EMBL/GenBank/DDBJ whole genome shotgun (WGS) entry which is preliminary data.</text>
</comment>
<feature type="chain" id="PRO_5019199113" evidence="1">
    <location>
        <begin position="39"/>
        <end position="157"/>
    </location>
</feature>
<keyword evidence="3" id="KW-1185">Reference proteome</keyword>
<reference evidence="2 3" key="2">
    <citation type="submission" date="2019-01" db="EMBL/GenBank/DDBJ databases">
        <title>Motilimonas pumilus sp. nov., isolated from the gut of sea cucumber (Apostichopus japonicus).</title>
        <authorList>
            <person name="Wang F.-Q."/>
            <person name="Ren L.-H."/>
            <person name="Lin Y.-W."/>
            <person name="Sun G.-H."/>
            <person name="Du Z.-J."/>
            <person name="Zhao J.-X."/>
            <person name="Liu X.-J."/>
            <person name="Liu L.-J."/>
        </authorList>
    </citation>
    <scope>NUCLEOTIDE SEQUENCE [LARGE SCALE GENOMIC DNA]</scope>
    <source>
        <strain evidence="2 3">PLHSC7-2</strain>
    </source>
</reference>
<organism evidence="2 3">
    <name type="scientific">Motilimonas pumila</name>
    <dbReference type="NCBI Taxonomy" id="2303987"/>
    <lineage>
        <taxon>Bacteria</taxon>
        <taxon>Pseudomonadati</taxon>
        <taxon>Pseudomonadota</taxon>
        <taxon>Gammaproteobacteria</taxon>
        <taxon>Alteromonadales</taxon>
        <taxon>Alteromonadales genera incertae sedis</taxon>
        <taxon>Motilimonas</taxon>
    </lineage>
</organism>
<name>A0A418YBM9_9GAMM</name>
<reference evidence="2 3" key="1">
    <citation type="submission" date="2018-09" db="EMBL/GenBank/DDBJ databases">
        <authorList>
            <person name="Wang F."/>
        </authorList>
    </citation>
    <scope>NUCLEOTIDE SEQUENCE [LARGE SCALE GENOMIC DNA]</scope>
    <source>
        <strain evidence="2 3">PLHSC7-2</strain>
    </source>
</reference>
<dbReference type="EMBL" id="QZCH01000024">
    <property type="protein sequence ID" value="RJG41881.1"/>
    <property type="molecule type" value="Genomic_DNA"/>
</dbReference>
<keyword evidence="1" id="KW-0732">Signal</keyword>